<evidence type="ECO:0000313" key="2">
    <source>
        <dbReference type="Proteomes" id="UP001227543"/>
    </source>
</evidence>
<sequence length="113" mass="12198">ADKAATRIPILYFQTLGGIQGTCHSLAICRTWTLTFSPGSPLLSVLRFANTSCSHNLSAERRLHFGGDGQHLARSKPSSRVNLSSSPNLSGHLVILQCSGMDWLPLPLPSFPI</sequence>
<comment type="caution">
    <text evidence="1">The sequence shown here is derived from an EMBL/GenBank/DDBJ whole genome shotgun (WGS) entry which is preliminary data.</text>
</comment>
<dbReference type="Proteomes" id="UP001227543">
    <property type="component" value="Unassembled WGS sequence"/>
</dbReference>
<accession>A0ABQ9RGJ7</accession>
<reference evidence="1 2" key="1">
    <citation type="submission" date="2016-10" db="EMBL/GenBank/DDBJ databases">
        <title>The genome sequence of Colletotrichum fioriniae PJ7.</title>
        <authorList>
            <person name="Baroncelli R."/>
        </authorList>
    </citation>
    <scope>NUCLEOTIDE SEQUENCE [LARGE SCALE GENOMIC DNA]</scope>
    <source>
        <strain evidence="1 2">Tom-12</strain>
    </source>
</reference>
<organism evidence="1 2">
    <name type="scientific">Colletotrichum tamarilloi</name>
    <dbReference type="NCBI Taxonomy" id="1209934"/>
    <lineage>
        <taxon>Eukaryota</taxon>
        <taxon>Fungi</taxon>
        <taxon>Dikarya</taxon>
        <taxon>Ascomycota</taxon>
        <taxon>Pezizomycotina</taxon>
        <taxon>Sordariomycetes</taxon>
        <taxon>Hypocreomycetidae</taxon>
        <taxon>Glomerellales</taxon>
        <taxon>Glomerellaceae</taxon>
        <taxon>Colletotrichum</taxon>
        <taxon>Colletotrichum acutatum species complex</taxon>
    </lineage>
</organism>
<evidence type="ECO:0000313" key="1">
    <source>
        <dbReference type="EMBL" id="KAK1503262.1"/>
    </source>
</evidence>
<proteinExistence type="predicted"/>
<protein>
    <submittedName>
        <fullName evidence="1">Uncharacterized protein</fullName>
    </submittedName>
</protein>
<dbReference type="GeneID" id="85404842"/>
<feature type="non-terminal residue" evidence="1">
    <location>
        <position position="1"/>
    </location>
</feature>
<name>A0ABQ9RGJ7_9PEZI</name>
<dbReference type="RefSeq" id="XP_060384558.1">
    <property type="nucleotide sequence ID" value="XM_060520604.1"/>
</dbReference>
<gene>
    <name evidence="1" type="ORF">CTAM01_04574</name>
</gene>
<keyword evidence="2" id="KW-1185">Reference proteome</keyword>
<dbReference type="EMBL" id="MLFU01000011">
    <property type="protein sequence ID" value="KAK1503262.1"/>
    <property type="molecule type" value="Genomic_DNA"/>
</dbReference>